<organism evidence="6">
    <name type="scientific">freshwater metagenome</name>
    <dbReference type="NCBI Taxonomy" id="449393"/>
    <lineage>
        <taxon>unclassified sequences</taxon>
        <taxon>metagenomes</taxon>
        <taxon>ecological metagenomes</taxon>
    </lineage>
</organism>
<proteinExistence type="inferred from homology"/>
<evidence type="ECO:0000256" key="2">
    <source>
        <dbReference type="ARBA" id="ARBA00023002"/>
    </source>
</evidence>
<protein>
    <submittedName>
        <fullName evidence="6">Unannotated protein</fullName>
    </submittedName>
</protein>
<dbReference type="AlphaFoldDB" id="A0A6J7IRQ4"/>
<evidence type="ECO:0000259" key="5">
    <source>
        <dbReference type="Pfam" id="PF02826"/>
    </source>
</evidence>
<dbReference type="GO" id="GO:0016618">
    <property type="term" value="F:hydroxypyruvate reductase [NAD(P)H] activity"/>
    <property type="evidence" value="ECO:0007669"/>
    <property type="project" value="TreeGrafter"/>
</dbReference>
<keyword evidence="2" id="KW-0560">Oxidoreductase</keyword>
<dbReference type="InterPro" id="IPR006140">
    <property type="entry name" value="D-isomer_DH_NAD-bd"/>
</dbReference>
<dbReference type="CDD" id="cd05301">
    <property type="entry name" value="GDH"/>
    <property type="match status" value="1"/>
</dbReference>
<dbReference type="EMBL" id="CAFBMX010000006">
    <property type="protein sequence ID" value="CAB4933938.1"/>
    <property type="molecule type" value="Genomic_DNA"/>
</dbReference>
<accession>A0A6J7IRQ4</accession>
<dbReference type="Gene3D" id="3.40.50.720">
    <property type="entry name" value="NAD(P)-binding Rossmann-like Domain"/>
    <property type="match status" value="2"/>
</dbReference>
<comment type="similarity">
    <text evidence="1">Belongs to the D-isomer specific 2-hydroxyacid dehydrogenase family.</text>
</comment>
<feature type="domain" description="D-isomer specific 2-hydroxyacid dehydrogenase catalytic" evidence="4">
    <location>
        <begin position="4"/>
        <end position="305"/>
    </location>
</feature>
<dbReference type="FunFam" id="3.40.50.720:FF:000203">
    <property type="entry name" value="D-3-phosphoglycerate dehydrogenase (SerA)"/>
    <property type="match status" value="1"/>
</dbReference>
<dbReference type="GO" id="GO:0051287">
    <property type="term" value="F:NAD binding"/>
    <property type="evidence" value="ECO:0007669"/>
    <property type="project" value="InterPro"/>
</dbReference>
<dbReference type="PROSITE" id="PS00671">
    <property type="entry name" value="D_2_HYDROXYACID_DH_3"/>
    <property type="match status" value="1"/>
</dbReference>
<name>A0A6J7IRQ4_9ZZZZ</name>
<evidence type="ECO:0000256" key="3">
    <source>
        <dbReference type="ARBA" id="ARBA00023027"/>
    </source>
</evidence>
<dbReference type="InterPro" id="IPR050223">
    <property type="entry name" value="D-isomer_2-hydroxyacid_DH"/>
</dbReference>
<keyword evidence="3" id="KW-0520">NAD</keyword>
<dbReference type="SUPFAM" id="SSF51735">
    <property type="entry name" value="NAD(P)-binding Rossmann-fold domains"/>
    <property type="match status" value="1"/>
</dbReference>
<dbReference type="GO" id="GO:0030267">
    <property type="term" value="F:glyoxylate reductase (NADPH) activity"/>
    <property type="evidence" value="ECO:0007669"/>
    <property type="project" value="TreeGrafter"/>
</dbReference>
<feature type="domain" description="D-isomer specific 2-hydroxyacid dehydrogenase NAD-binding" evidence="5">
    <location>
        <begin position="109"/>
        <end position="274"/>
    </location>
</feature>
<gene>
    <name evidence="6" type="ORF">UFOPK3674_01348</name>
</gene>
<dbReference type="Pfam" id="PF00389">
    <property type="entry name" value="2-Hacid_dh"/>
    <property type="match status" value="1"/>
</dbReference>
<dbReference type="PANTHER" id="PTHR10996:SF277">
    <property type="entry name" value="GLYOXYLATE REDUCTASE_HYDROXYPYRUVATE REDUCTASE"/>
    <property type="match status" value="1"/>
</dbReference>
<evidence type="ECO:0000313" key="6">
    <source>
        <dbReference type="EMBL" id="CAB4933938.1"/>
    </source>
</evidence>
<dbReference type="GO" id="GO:0005829">
    <property type="term" value="C:cytosol"/>
    <property type="evidence" value="ECO:0007669"/>
    <property type="project" value="TreeGrafter"/>
</dbReference>
<dbReference type="InterPro" id="IPR006139">
    <property type="entry name" value="D-isomer_2_OHA_DH_cat_dom"/>
</dbReference>
<dbReference type="InterPro" id="IPR029753">
    <property type="entry name" value="D-isomer_DH_CS"/>
</dbReference>
<dbReference type="PROSITE" id="PS00670">
    <property type="entry name" value="D_2_HYDROXYACID_DH_2"/>
    <property type="match status" value="1"/>
</dbReference>
<reference evidence="6" key="1">
    <citation type="submission" date="2020-05" db="EMBL/GenBank/DDBJ databases">
        <authorList>
            <person name="Chiriac C."/>
            <person name="Salcher M."/>
            <person name="Ghai R."/>
            <person name="Kavagutti S V."/>
        </authorList>
    </citation>
    <scope>NUCLEOTIDE SEQUENCE</scope>
</reference>
<dbReference type="InterPro" id="IPR036291">
    <property type="entry name" value="NAD(P)-bd_dom_sf"/>
</dbReference>
<evidence type="ECO:0000256" key="1">
    <source>
        <dbReference type="ARBA" id="ARBA00005854"/>
    </source>
</evidence>
<dbReference type="Pfam" id="PF02826">
    <property type="entry name" value="2-Hacid_dh_C"/>
    <property type="match status" value="1"/>
</dbReference>
<dbReference type="SUPFAM" id="SSF52283">
    <property type="entry name" value="Formate/glycerate dehydrogenase catalytic domain-like"/>
    <property type="match status" value="1"/>
</dbReference>
<dbReference type="PANTHER" id="PTHR10996">
    <property type="entry name" value="2-HYDROXYACID DEHYDROGENASE-RELATED"/>
    <property type="match status" value="1"/>
</dbReference>
<sequence>MARILVTRAIPGPALAQLAQAGHAVTILPGELPPDRDTLLAAVAEADGLLCMLTERVDAELLAAAPKLRAVSNYAVGTDNIDLGAVAARGIPVGNTPDVLTDATADLALALLLAVARRLPEAERAVREGTWTAWRASGWLGLELRGARLAIVGAGRIGRATGERAAAFGMVVENVGRRDNLHAALARADAVSLHVPLTDATQHLMDARAFAAMRPGAILVNTARGGIVDQAALAAALHSGQLGGAGLDVMTPEPLPTDDPLLAAPNLLVVPHIGSATHRAREAMTRLAVKNLLAALAGEQMPHQVGA</sequence>
<evidence type="ECO:0000259" key="4">
    <source>
        <dbReference type="Pfam" id="PF00389"/>
    </source>
</evidence>